<accession>A0ABT1UBZ7</accession>
<sequence>MALILFPEQVSPQDSIGGKAGSLLALARAKLPIPDWFVVTPAAFYASLPAELGETPPGDWQADIISQAMVDIQPGAAVVSALERALIRLCPDDALLAVRSSAVDEDSAHHSFAGQLESFLGVEKDQVARYVADVWRSAFSARVLAYRTQAGLPAFTGVPAVLVQRMVDADQSGVAFAADPASGRRSLAVIASVYGLASALVSGDVEGDTFQVDRQNNIVFRHVVDKPKALKLSAIGIDKVVAVAIDAKQAQLSSLEDRQIVEIAELARQASRFFSRPQDIEWAYADKTLYLVQSRPITSLYRMADPDGQFTLWDNSNIVESYGGITTPLTYSFARSAYREVYRQFCRILGVTEAVIQENNATFSCMIGLIRGRVYYNLLSWYTALSLLPGFSSNRRFMEQMMGVKEALPQALIGQVLARNRRNRSLDVLYLLRTVAGLLINHFSLETKIKHFYARLDAALTPPGVPLEYMRPDQLCSYYRELEQKLLTRWDAPLINDFFAMIFHGLLRRLTAAWCADGQETLANDLLCGEGGMISAEPAQRLKAMARLAATDPQLVDCLRQGNGDDIETALAKHTQLHRLYQDYLERFGERCIGELKLESRTLADEPLSLLRCIGELAAKPVDATAEETAERRIRRKAENQVASKLAHHPLRKHLLLWVLSHARRRVRDRENLRFERTRLFGRVRRLLVEFGRRLYALNLLDDPRDIFYLEVEEILAFVEGTATTTRLCELAALRKAEFDQYRQDPPPAPRFSTRGIVYQGHDYRAEQHPAAAELSSDELSGLGCCAGKVQGVVHVVRDPGQTRLSPGEILVAEFTDPGWIMLFPAAAGIVVERGSLLSHSAIVARELGIPAIVGVNNATQLLKDGDRITMDGATGLIHRLADASP</sequence>
<dbReference type="InterPro" id="IPR036637">
    <property type="entry name" value="Phosphohistidine_dom_sf"/>
</dbReference>
<dbReference type="Pfam" id="PF01326">
    <property type="entry name" value="PPDK_N"/>
    <property type="match status" value="1"/>
</dbReference>
<dbReference type="InterPro" id="IPR008279">
    <property type="entry name" value="PEP-util_enz_mobile_dom"/>
</dbReference>
<evidence type="ECO:0000259" key="2">
    <source>
        <dbReference type="Pfam" id="PF01326"/>
    </source>
</evidence>
<dbReference type="InterPro" id="IPR013815">
    <property type="entry name" value="ATP_grasp_subdomain_1"/>
</dbReference>
<dbReference type="PANTHER" id="PTHR43615">
    <property type="entry name" value="PHOSPHOENOLPYRUVATE SYNTHASE-RELATED"/>
    <property type="match status" value="1"/>
</dbReference>
<dbReference type="PANTHER" id="PTHR43615:SF1">
    <property type="entry name" value="PPDK_N DOMAIN-CONTAINING PROTEIN"/>
    <property type="match status" value="1"/>
</dbReference>
<dbReference type="Gene3D" id="3.50.30.10">
    <property type="entry name" value="Phosphohistidine domain"/>
    <property type="match status" value="1"/>
</dbReference>
<reference evidence="3 4" key="1">
    <citation type="submission" date="2022-07" db="EMBL/GenBank/DDBJ databases">
        <title>Methylomonas rivi sp. nov., Methylomonas rosea sp. nov., Methylomonas aureus sp. nov. and Methylomonas subterranea sp. nov., four novel methanotrophs isolated from a freshwater creek and the deep terrestrial subsurface.</title>
        <authorList>
            <person name="Abin C."/>
            <person name="Sankaranarayanan K."/>
            <person name="Garner C."/>
            <person name="Sindelar R."/>
            <person name="Kotary K."/>
            <person name="Garner R."/>
            <person name="Barclay S."/>
            <person name="Lawson P."/>
            <person name="Krumholz L."/>
        </authorList>
    </citation>
    <scope>NUCLEOTIDE SEQUENCE [LARGE SCALE GENOMIC DNA]</scope>
    <source>
        <strain evidence="3 4">SURF-1</strain>
    </source>
</reference>
<evidence type="ECO:0000259" key="1">
    <source>
        <dbReference type="Pfam" id="PF00391"/>
    </source>
</evidence>
<feature type="domain" description="Pyruvate phosphate dikinase AMP/ATP-binding" evidence="2">
    <location>
        <begin position="14"/>
        <end position="301"/>
    </location>
</feature>
<feature type="domain" description="PEP-utilising enzyme mobile" evidence="1">
    <location>
        <begin position="806"/>
        <end position="876"/>
    </location>
</feature>
<dbReference type="SUPFAM" id="SSF52009">
    <property type="entry name" value="Phosphohistidine domain"/>
    <property type="match status" value="1"/>
</dbReference>
<organism evidence="3 4">
    <name type="scientific">Methylomonas aurea</name>
    <dbReference type="NCBI Taxonomy" id="2952224"/>
    <lineage>
        <taxon>Bacteria</taxon>
        <taxon>Pseudomonadati</taxon>
        <taxon>Pseudomonadota</taxon>
        <taxon>Gammaproteobacteria</taxon>
        <taxon>Methylococcales</taxon>
        <taxon>Methylococcaceae</taxon>
        <taxon>Methylomonas</taxon>
    </lineage>
</organism>
<dbReference type="Proteomes" id="UP001524569">
    <property type="component" value="Unassembled WGS sequence"/>
</dbReference>
<proteinExistence type="predicted"/>
<comment type="caution">
    <text evidence="3">The sequence shown here is derived from an EMBL/GenBank/DDBJ whole genome shotgun (WGS) entry which is preliminary data.</text>
</comment>
<evidence type="ECO:0000313" key="4">
    <source>
        <dbReference type="Proteomes" id="UP001524569"/>
    </source>
</evidence>
<name>A0ABT1UBZ7_9GAMM</name>
<dbReference type="InterPro" id="IPR002192">
    <property type="entry name" value="PPDK_AMP/ATP-bd"/>
</dbReference>
<dbReference type="Gene3D" id="3.30.470.20">
    <property type="entry name" value="ATP-grasp fold, B domain"/>
    <property type="match status" value="1"/>
</dbReference>
<keyword evidence="4" id="KW-1185">Reference proteome</keyword>
<dbReference type="Gene3D" id="3.30.1490.20">
    <property type="entry name" value="ATP-grasp fold, A domain"/>
    <property type="match status" value="1"/>
</dbReference>
<dbReference type="SUPFAM" id="SSF56059">
    <property type="entry name" value="Glutathione synthetase ATP-binding domain-like"/>
    <property type="match status" value="1"/>
</dbReference>
<protein>
    <submittedName>
        <fullName evidence="3">PEP-utilizing enzyme</fullName>
    </submittedName>
</protein>
<dbReference type="InterPro" id="IPR051549">
    <property type="entry name" value="PEP_Utilizing_Enz"/>
</dbReference>
<dbReference type="Pfam" id="PF00391">
    <property type="entry name" value="PEP-utilizers"/>
    <property type="match status" value="1"/>
</dbReference>
<evidence type="ECO:0000313" key="3">
    <source>
        <dbReference type="EMBL" id="MCQ8179753.1"/>
    </source>
</evidence>
<dbReference type="RefSeq" id="WP_256609129.1">
    <property type="nucleotide sequence ID" value="NZ_JANIBM010000001.1"/>
</dbReference>
<gene>
    <name evidence="3" type="ORF">NP603_01410</name>
</gene>
<dbReference type="EMBL" id="JANIBM010000001">
    <property type="protein sequence ID" value="MCQ8179753.1"/>
    <property type="molecule type" value="Genomic_DNA"/>
</dbReference>